<evidence type="ECO:0000256" key="12">
    <source>
        <dbReference type="ARBA" id="ARBA00022801"/>
    </source>
</evidence>
<evidence type="ECO:0000313" key="18">
    <source>
        <dbReference type="EMBL" id="AVD72257.1"/>
    </source>
</evidence>
<evidence type="ECO:0000256" key="13">
    <source>
        <dbReference type="ARBA" id="ARBA00023211"/>
    </source>
</evidence>
<reference evidence="18 19" key="1">
    <citation type="journal article" date="2018" name="MBio">
        <title>Insights into the evolution of host association through the isolation and characterization of a novel human periodontal pathobiont, Desulfobulbus oralis.</title>
        <authorList>
            <person name="Cross K.L."/>
            <person name="Chirania P."/>
            <person name="Xiong W."/>
            <person name="Beall C.J."/>
            <person name="Elkins J.G."/>
            <person name="Giannone R.J."/>
            <person name="Griffen A.L."/>
            <person name="Guss A.M."/>
            <person name="Hettich R.L."/>
            <person name="Joshi S.S."/>
            <person name="Mokrzan E.M."/>
            <person name="Martin R.K."/>
            <person name="Zhulin I.B."/>
            <person name="Leys E.J."/>
            <person name="Podar M."/>
        </authorList>
    </citation>
    <scope>NUCLEOTIDE SEQUENCE [LARGE SCALE GENOMIC DNA]</scope>
    <source>
        <strain evidence="18 19">ORNL</strain>
    </source>
</reference>
<evidence type="ECO:0000256" key="1">
    <source>
        <dbReference type="ARBA" id="ARBA00000077"/>
    </source>
</evidence>
<comment type="function">
    <text evidence="3 14 16">Endonuclease that specifically degrades the RNA of RNA-DNA hybrids.</text>
</comment>
<keyword evidence="11 14" id="KW-0255">Endonuclease</keyword>
<evidence type="ECO:0000256" key="2">
    <source>
        <dbReference type="ARBA" id="ARBA00001946"/>
    </source>
</evidence>
<dbReference type="Pfam" id="PF01351">
    <property type="entry name" value="RNase_HII"/>
    <property type="match status" value="1"/>
</dbReference>
<evidence type="ECO:0000256" key="3">
    <source>
        <dbReference type="ARBA" id="ARBA00004065"/>
    </source>
</evidence>
<keyword evidence="12 14" id="KW-0378">Hydrolase</keyword>
<dbReference type="InterPro" id="IPR022898">
    <property type="entry name" value="RNase_HII"/>
</dbReference>
<feature type="binding site" evidence="14 15">
    <location>
        <position position="41"/>
    </location>
    <ligand>
        <name>a divalent metal cation</name>
        <dbReference type="ChEBI" id="CHEBI:60240"/>
    </ligand>
</feature>
<evidence type="ECO:0000256" key="7">
    <source>
        <dbReference type="ARBA" id="ARBA00019179"/>
    </source>
</evidence>
<proteinExistence type="inferred from homology"/>
<evidence type="ECO:0000259" key="17">
    <source>
        <dbReference type="PROSITE" id="PS51975"/>
    </source>
</evidence>
<dbReference type="InterPro" id="IPR001352">
    <property type="entry name" value="RNase_HII/HIII"/>
</dbReference>
<dbReference type="OrthoDB" id="9803420at2"/>
<dbReference type="Gene3D" id="3.30.420.10">
    <property type="entry name" value="Ribonuclease H-like superfamily/Ribonuclease H"/>
    <property type="match status" value="1"/>
</dbReference>
<dbReference type="EC" id="3.1.26.4" evidence="6 14"/>
<dbReference type="CDD" id="cd07182">
    <property type="entry name" value="RNase_HII_bacteria_HII_like"/>
    <property type="match status" value="1"/>
</dbReference>
<evidence type="ECO:0000256" key="11">
    <source>
        <dbReference type="ARBA" id="ARBA00022759"/>
    </source>
</evidence>
<dbReference type="NCBIfam" id="NF000595">
    <property type="entry name" value="PRK00015.1-3"/>
    <property type="match status" value="1"/>
</dbReference>
<evidence type="ECO:0000256" key="15">
    <source>
        <dbReference type="PROSITE-ProRule" id="PRU01319"/>
    </source>
</evidence>
<dbReference type="InterPro" id="IPR036397">
    <property type="entry name" value="RNaseH_sf"/>
</dbReference>
<evidence type="ECO:0000256" key="5">
    <source>
        <dbReference type="ARBA" id="ARBA00007383"/>
    </source>
</evidence>
<evidence type="ECO:0000256" key="4">
    <source>
        <dbReference type="ARBA" id="ARBA00004496"/>
    </source>
</evidence>
<dbReference type="AlphaFoldDB" id="A0A2L1GRK0"/>
<comment type="cofactor">
    <cofactor evidence="2">
        <name>Mg(2+)</name>
        <dbReference type="ChEBI" id="CHEBI:18420"/>
    </cofactor>
</comment>
<keyword evidence="8 14" id="KW-0963">Cytoplasm</keyword>
<feature type="binding site" evidence="14 15">
    <location>
        <position position="136"/>
    </location>
    <ligand>
        <name>a divalent metal cation</name>
        <dbReference type="ChEBI" id="CHEBI:60240"/>
    </ligand>
</feature>
<evidence type="ECO:0000256" key="8">
    <source>
        <dbReference type="ARBA" id="ARBA00022490"/>
    </source>
</evidence>
<sequence length="233" mass="25625">MSRRRDTATLPLPAVKNPADTFAIERGLMARGIRPVAGVDEAGRGPLAGPVVAACVILPPDCEYRIFRDSKITSEKERELLFRILHENGAIFGLGLASAQEIDRINILQASLLAMKRAALSCAEKNGALPACLLVDGKFPMPLNVAQQTLVRGESRSAAIAAASILAKVHRDRLMAELHEKYPRYGWLQNKGYPTRAHRDAIARFGPCPEHRMSFRGVQDFVNNTSGRRDEKT</sequence>
<organism evidence="18 19">
    <name type="scientific">Desulfobulbus oralis</name>
    <dbReference type="NCBI Taxonomy" id="1986146"/>
    <lineage>
        <taxon>Bacteria</taxon>
        <taxon>Pseudomonadati</taxon>
        <taxon>Thermodesulfobacteriota</taxon>
        <taxon>Desulfobulbia</taxon>
        <taxon>Desulfobulbales</taxon>
        <taxon>Desulfobulbaceae</taxon>
        <taxon>Desulfobulbus</taxon>
    </lineage>
</organism>
<evidence type="ECO:0000256" key="14">
    <source>
        <dbReference type="HAMAP-Rule" id="MF_00052"/>
    </source>
</evidence>
<dbReference type="GO" id="GO:0003723">
    <property type="term" value="F:RNA binding"/>
    <property type="evidence" value="ECO:0007669"/>
    <property type="project" value="UniProtKB-UniRule"/>
</dbReference>
<dbReference type="InterPro" id="IPR024567">
    <property type="entry name" value="RNase_HII/HIII_dom"/>
</dbReference>
<keyword evidence="9 14" id="KW-0540">Nuclease</keyword>
<keyword evidence="13 14" id="KW-0464">Manganese</keyword>
<keyword evidence="19" id="KW-1185">Reference proteome</keyword>
<name>A0A2L1GRK0_9BACT</name>
<feature type="binding site" evidence="14 15">
    <location>
        <position position="40"/>
    </location>
    <ligand>
        <name>a divalent metal cation</name>
        <dbReference type="ChEBI" id="CHEBI:60240"/>
    </ligand>
</feature>
<comment type="cofactor">
    <cofactor evidence="14 15">
        <name>Mn(2+)</name>
        <dbReference type="ChEBI" id="CHEBI:29035"/>
    </cofactor>
    <cofactor evidence="14 15">
        <name>Mg(2+)</name>
        <dbReference type="ChEBI" id="CHEBI:18420"/>
    </cofactor>
    <text evidence="14 15">Manganese or magnesium. Binds 1 divalent metal ion per monomer in the absence of substrate. May bind a second metal ion after substrate binding.</text>
</comment>
<feature type="domain" description="RNase H type-2" evidence="17">
    <location>
        <begin position="34"/>
        <end position="227"/>
    </location>
</feature>
<dbReference type="GO" id="GO:0043137">
    <property type="term" value="P:DNA replication, removal of RNA primer"/>
    <property type="evidence" value="ECO:0007669"/>
    <property type="project" value="TreeGrafter"/>
</dbReference>
<dbReference type="GO" id="GO:0005737">
    <property type="term" value="C:cytoplasm"/>
    <property type="evidence" value="ECO:0007669"/>
    <property type="project" value="UniProtKB-SubCell"/>
</dbReference>
<evidence type="ECO:0000256" key="6">
    <source>
        <dbReference type="ARBA" id="ARBA00012180"/>
    </source>
</evidence>
<accession>A0A2L1GRK0</accession>
<comment type="subcellular location">
    <subcellularLocation>
        <location evidence="4 14">Cytoplasm</location>
    </subcellularLocation>
</comment>
<comment type="catalytic activity">
    <reaction evidence="1 14 15 16">
        <text>Endonucleolytic cleavage to 5'-phosphomonoester.</text>
        <dbReference type="EC" id="3.1.26.4"/>
    </reaction>
</comment>
<gene>
    <name evidence="14" type="primary">rnhB</name>
    <name evidence="18" type="ORF">CAY53_06030</name>
</gene>
<evidence type="ECO:0000256" key="9">
    <source>
        <dbReference type="ARBA" id="ARBA00022722"/>
    </source>
</evidence>
<protein>
    <recommendedName>
        <fullName evidence="7 14">Ribonuclease HII</fullName>
        <shortName evidence="14">RNase HII</shortName>
        <ecNumber evidence="6 14">3.1.26.4</ecNumber>
    </recommendedName>
</protein>
<dbReference type="GO" id="GO:0030145">
    <property type="term" value="F:manganese ion binding"/>
    <property type="evidence" value="ECO:0007669"/>
    <property type="project" value="UniProtKB-UniRule"/>
</dbReference>
<dbReference type="EMBL" id="CP021255">
    <property type="protein sequence ID" value="AVD72257.1"/>
    <property type="molecule type" value="Genomic_DNA"/>
</dbReference>
<dbReference type="HAMAP" id="MF_00052_B">
    <property type="entry name" value="RNase_HII_B"/>
    <property type="match status" value="1"/>
</dbReference>
<dbReference type="KEGG" id="deo:CAY53_06030"/>
<evidence type="ECO:0000256" key="10">
    <source>
        <dbReference type="ARBA" id="ARBA00022723"/>
    </source>
</evidence>
<dbReference type="RefSeq" id="WP_104937465.1">
    <property type="nucleotide sequence ID" value="NZ_CP021255.1"/>
</dbReference>
<dbReference type="GO" id="GO:0004523">
    <property type="term" value="F:RNA-DNA hybrid ribonuclease activity"/>
    <property type="evidence" value="ECO:0007669"/>
    <property type="project" value="UniProtKB-UniRule"/>
</dbReference>
<dbReference type="PANTHER" id="PTHR10954">
    <property type="entry name" value="RIBONUCLEASE H2 SUBUNIT A"/>
    <property type="match status" value="1"/>
</dbReference>
<evidence type="ECO:0000313" key="19">
    <source>
        <dbReference type="Proteomes" id="UP000239867"/>
    </source>
</evidence>
<dbReference type="SUPFAM" id="SSF53098">
    <property type="entry name" value="Ribonuclease H-like"/>
    <property type="match status" value="1"/>
</dbReference>
<dbReference type="GO" id="GO:0032299">
    <property type="term" value="C:ribonuclease H2 complex"/>
    <property type="evidence" value="ECO:0007669"/>
    <property type="project" value="TreeGrafter"/>
</dbReference>
<dbReference type="PANTHER" id="PTHR10954:SF18">
    <property type="entry name" value="RIBONUCLEASE HII"/>
    <property type="match status" value="1"/>
</dbReference>
<dbReference type="InterPro" id="IPR012337">
    <property type="entry name" value="RNaseH-like_sf"/>
</dbReference>
<dbReference type="Proteomes" id="UP000239867">
    <property type="component" value="Chromosome"/>
</dbReference>
<dbReference type="PROSITE" id="PS51975">
    <property type="entry name" value="RNASE_H_2"/>
    <property type="match status" value="1"/>
</dbReference>
<comment type="similarity">
    <text evidence="5 14 16">Belongs to the RNase HII family.</text>
</comment>
<dbReference type="GO" id="GO:0006298">
    <property type="term" value="P:mismatch repair"/>
    <property type="evidence" value="ECO:0007669"/>
    <property type="project" value="TreeGrafter"/>
</dbReference>
<keyword evidence="10 14" id="KW-0479">Metal-binding</keyword>
<evidence type="ECO:0000256" key="16">
    <source>
        <dbReference type="RuleBase" id="RU003515"/>
    </source>
</evidence>